<dbReference type="InterPro" id="IPR038501">
    <property type="entry name" value="Spore_GerAC_C_sf"/>
</dbReference>
<dbReference type="EMBL" id="CP126114">
    <property type="protein sequence ID" value="WHY87741.1"/>
    <property type="molecule type" value="Genomic_DNA"/>
</dbReference>
<dbReference type="GO" id="GO:0016020">
    <property type="term" value="C:membrane"/>
    <property type="evidence" value="ECO:0007669"/>
    <property type="project" value="UniProtKB-SubCell"/>
</dbReference>
<dbReference type="PANTHER" id="PTHR35789">
    <property type="entry name" value="SPORE GERMINATION PROTEIN B3"/>
    <property type="match status" value="1"/>
</dbReference>
<evidence type="ECO:0000256" key="4">
    <source>
        <dbReference type="ARBA" id="ARBA00022729"/>
    </source>
</evidence>
<dbReference type="InterPro" id="IPR008844">
    <property type="entry name" value="Spore_GerAC-like"/>
</dbReference>
<comment type="subcellular location">
    <subcellularLocation>
        <location evidence="1">Membrane</location>
        <topology evidence="1">Lipid-anchor</topology>
    </subcellularLocation>
</comment>
<evidence type="ECO:0000259" key="8">
    <source>
        <dbReference type="Pfam" id="PF05504"/>
    </source>
</evidence>
<dbReference type="Proteomes" id="UP001178288">
    <property type="component" value="Chromosome"/>
</dbReference>
<dbReference type="AlphaFoldDB" id="A0AA95MUS9"/>
<organism evidence="10 11">
    <name type="scientific">Neobacillus novalis</name>
    <dbReference type="NCBI Taxonomy" id="220687"/>
    <lineage>
        <taxon>Bacteria</taxon>
        <taxon>Bacillati</taxon>
        <taxon>Bacillota</taxon>
        <taxon>Bacilli</taxon>
        <taxon>Bacillales</taxon>
        <taxon>Bacillaceae</taxon>
        <taxon>Neobacillus</taxon>
    </lineage>
</organism>
<name>A0AA95MUS9_9BACI</name>
<gene>
    <name evidence="10" type="ORF">QNH39_07885</name>
</gene>
<evidence type="ECO:0000256" key="2">
    <source>
        <dbReference type="ARBA" id="ARBA00007886"/>
    </source>
</evidence>
<evidence type="ECO:0000256" key="1">
    <source>
        <dbReference type="ARBA" id="ARBA00004635"/>
    </source>
</evidence>
<dbReference type="Pfam" id="PF25198">
    <property type="entry name" value="Spore_GerAC_N"/>
    <property type="match status" value="1"/>
</dbReference>
<keyword evidence="7" id="KW-0449">Lipoprotein</keyword>
<comment type="similarity">
    <text evidence="2">Belongs to the GerABKC lipoprotein family.</text>
</comment>
<reference evidence="10" key="1">
    <citation type="submission" date="2023-05" db="EMBL/GenBank/DDBJ databases">
        <title>Comparative genomics of Bacillaceae isolates and their secondary metabolite potential.</title>
        <authorList>
            <person name="Song L."/>
            <person name="Nielsen L.J."/>
            <person name="Mohite O."/>
            <person name="Xu X."/>
            <person name="Weber T."/>
            <person name="Kovacs A.T."/>
        </authorList>
    </citation>
    <scope>NUCLEOTIDE SEQUENCE</scope>
    <source>
        <strain evidence="10">XLM17</strain>
    </source>
</reference>
<dbReference type="Gene3D" id="3.30.300.210">
    <property type="entry name" value="Nutrient germinant receptor protein C, domain 3"/>
    <property type="match status" value="1"/>
</dbReference>
<dbReference type="InterPro" id="IPR046953">
    <property type="entry name" value="Spore_GerAC-like_C"/>
</dbReference>
<dbReference type="KEGG" id="nnv:QNH39_07885"/>
<evidence type="ECO:0000256" key="6">
    <source>
        <dbReference type="ARBA" id="ARBA00023139"/>
    </source>
</evidence>
<dbReference type="RefSeq" id="WP_066147685.1">
    <property type="nucleotide sequence ID" value="NZ_CP126114.1"/>
</dbReference>
<evidence type="ECO:0000256" key="5">
    <source>
        <dbReference type="ARBA" id="ARBA00023136"/>
    </source>
</evidence>
<protein>
    <submittedName>
        <fullName evidence="10">Ger(X)C family spore germination protein</fullName>
    </submittedName>
</protein>
<evidence type="ECO:0000256" key="3">
    <source>
        <dbReference type="ARBA" id="ARBA00022544"/>
    </source>
</evidence>
<dbReference type="NCBIfam" id="TIGR02887">
    <property type="entry name" value="spore_ger_x_C"/>
    <property type="match status" value="1"/>
</dbReference>
<proteinExistence type="inferred from homology"/>
<accession>A0AA95MUS9</accession>
<evidence type="ECO:0000259" key="9">
    <source>
        <dbReference type="Pfam" id="PF25198"/>
    </source>
</evidence>
<dbReference type="GO" id="GO:0009847">
    <property type="term" value="P:spore germination"/>
    <property type="evidence" value="ECO:0007669"/>
    <property type="project" value="InterPro"/>
</dbReference>
<keyword evidence="4" id="KW-0732">Signal</keyword>
<dbReference type="PROSITE" id="PS51257">
    <property type="entry name" value="PROKAR_LIPOPROTEIN"/>
    <property type="match status" value="1"/>
</dbReference>
<evidence type="ECO:0000256" key="7">
    <source>
        <dbReference type="ARBA" id="ARBA00023288"/>
    </source>
</evidence>
<feature type="domain" description="Spore germination protein N-terminal" evidence="9">
    <location>
        <begin position="31"/>
        <end position="204"/>
    </location>
</feature>
<dbReference type="Gene3D" id="6.20.190.10">
    <property type="entry name" value="Nutrient germinant receptor protein C, domain 1"/>
    <property type="match status" value="1"/>
</dbReference>
<keyword evidence="5" id="KW-0472">Membrane</keyword>
<evidence type="ECO:0000313" key="11">
    <source>
        <dbReference type="Proteomes" id="UP001178288"/>
    </source>
</evidence>
<sequence length="401" mass="44867">MMDFFRRRKNKYISLVLLLCLIILLLAGCWDRTEVNDLAIILATGVDISKNKEIELSVQVFIPKPAEGGQQGGVSSGSTSSQTLVRSAEGVTIADAMSRLQEKLTRRIFWGQNEVLIIGEKLAKKGIGDQIDFWMGHTDPRERADVFVSMDSAKEVLESMPELERDAAKQLSKLVDSQIGVKVTVKDLSEMLTGDSSAAVIPWVAKMSPSNLEVNEGKNIPFIKGSAVLKGDKMVGRLSDKESRGILWPRNEMKSGIITISLKDEKGFVSLNLLRSHNQLIPKISNGNWSIMVKTDTDLEVIQNTTNLNLLNLKSSKKVKRMVVQEIEERERLTLSKARKKMNADIFGFAGAFHRDYPGTWKRKKNEWSEIFRKVDVTFDTKVNIRRTGLSNEKAKKGGGE</sequence>
<evidence type="ECO:0000313" key="10">
    <source>
        <dbReference type="EMBL" id="WHY87741.1"/>
    </source>
</evidence>
<dbReference type="PANTHER" id="PTHR35789:SF1">
    <property type="entry name" value="SPORE GERMINATION PROTEIN B3"/>
    <property type="match status" value="1"/>
</dbReference>
<feature type="domain" description="Spore germination GerAC-like C-terminal" evidence="8">
    <location>
        <begin position="224"/>
        <end position="389"/>
    </location>
</feature>
<dbReference type="InterPro" id="IPR057336">
    <property type="entry name" value="GerAC_N"/>
</dbReference>
<keyword evidence="3" id="KW-0309">Germination</keyword>
<keyword evidence="11" id="KW-1185">Reference proteome</keyword>
<dbReference type="Pfam" id="PF05504">
    <property type="entry name" value="Spore_GerAC"/>
    <property type="match status" value="1"/>
</dbReference>
<keyword evidence="6" id="KW-0564">Palmitate</keyword>